<organism evidence="2 3">
    <name type="scientific">Caballeronia arationis</name>
    <dbReference type="NCBI Taxonomy" id="1777142"/>
    <lineage>
        <taxon>Bacteria</taxon>
        <taxon>Pseudomonadati</taxon>
        <taxon>Pseudomonadota</taxon>
        <taxon>Betaproteobacteria</taxon>
        <taxon>Burkholderiales</taxon>
        <taxon>Burkholderiaceae</taxon>
        <taxon>Caballeronia</taxon>
    </lineage>
</organism>
<feature type="chain" id="PRO_5031040388" evidence="1">
    <location>
        <begin position="27"/>
        <end position="90"/>
    </location>
</feature>
<reference evidence="2 3" key="1">
    <citation type="submission" date="2017-09" db="EMBL/GenBank/DDBJ databases">
        <authorList>
            <person name="Varghese N."/>
            <person name="Submissions S."/>
        </authorList>
    </citation>
    <scope>NUCLEOTIDE SEQUENCE [LARGE SCALE GENOMIC DNA]</scope>
    <source>
        <strain evidence="2 3">OK806</strain>
    </source>
</reference>
<name>A0A7Z7N7S3_9BURK</name>
<dbReference type="Proteomes" id="UP000219522">
    <property type="component" value="Unassembled WGS sequence"/>
</dbReference>
<evidence type="ECO:0000313" key="2">
    <source>
        <dbReference type="EMBL" id="SOE89418.1"/>
    </source>
</evidence>
<gene>
    <name evidence="2" type="ORF">SAMN05446927_7991</name>
</gene>
<proteinExistence type="predicted"/>
<dbReference type="AlphaFoldDB" id="A0A7Z7N7S3"/>
<protein>
    <submittedName>
        <fullName evidence="2">Uncharacterized protein</fullName>
    </submittedName>
</protein>
<evidence type="ECO:0000313" key="3">
    <source>
        <dbReference type="Proteomes" id="UP000219522"/>
    </source>
</evidence>
<accession>A0A7Z7N7S3</accession>
<sequence length="90" mass="9557">MKRMNRAIVMFSISLAAAAASGQSWAQTNQAAPQAGSNDEIVKMRMEVASANKAYDKKVAAAKKVYEHKKAEAAKERDAAIAAAHHGASQ</sequence>
<comment type="caution">
    <text evidence="2">The sequence shown here is derived from an EMBL/GenBank/DDBJ whole genome shotgun (WGS) entry which is preliminary data.</text>
</comment>
<dbReference type="EMBL" id="OCSU01000003">
    <property type="protein sequence ID" value="SOE89418.1"/>
    <property type="molecule type" value="Genomic_DNA"/>
</dbReference>
<keyword evidence="3" id="KW-1185">Reference proteome</keyword>
<keyword evidence="1" id="KW-0732">Signal</keyword>
<dbReference type="RefSeq" id="WP_062640510.1">
    <property type="nucleotide sequence ID" value="NZ_FCOG02000084.1"/>
</dbReference>
<feature type="signal peptide" evidence="1">
    <location>
        <begin position="1"/>
        <end position="26"/>
    </location>
</feature>
<evidence type="ECO:0000256" key="1">
    <source>
        <dbReference type="SAM" id="SignalP"/>
    </source>
</evidence>